<accession>A0A6V8LQR3</accession>
<dbReference type="RefSeq" id="WP_173080946.1">
    <property type="nucleotide sequence ID" value="NZ_BLTE01000001.1"/>
</dbReference>
<evidence type="ECO:0000313" key="4">
    <source>
        <dbReference type="Proteomes" id="UP000494245"/>
    </source>
</evidence>
<dbReference type="AlphaFoldDB" id="A0A6V8LQR3"/>
<dbReference type="Proteomes" id="UP000494245">
    <property type="component" value="Unassembled WGS sequence"/>
</dbReference>
<keyword evidence="4" id="KW-1185">Reference proteome</keyword>
<feature type="transmembrane region" description="Helical" evidence="1">
    <location>
        <begin position="39"/>
        <end position="58"/>
    </location>
</feature>
<comment type="caution">
    <text evidence="3">The sequence shown here is derived from an EMBL/GenBank/DDBJ whole genome shotgun (WGS) entry which is preliminary data.</text>
</comment>
<sequence>MRMQSLVSMFVRFLLYALVALVVAYVAFARELRSGEFPALPLVAVGVVLAAALAAALTRSGKSRAGRKVFLIHHEADQERAAEIVVKLRQLGYVPWFAPEEIMPGQKVELSVMQGLEGCPVALLLVSQNLDLADPFLARQLEAALGKASRRDECLSPVIPALLDDTPAPEQLQAVQVADLRAEDGYERLDKGLKKILDNA</sequence>
<reference evidence="3 4" key="2">
    <citation type="submission" date="2020-05" db="EMBL/GenBank/DDBJ databases">
        <title>Draft genome sequence of Desulfovibrio sp. strainFSS-1.</title>
        <authorList>
            <person name="Shimoshige H."/>
            <person name="Kobayashi H."/>
            <person name="Maekawa T."/>
        </authorList>
    </citation>
    <scope>NUCLEOTIDE SEQUENCE [LARGE SCALE GENOMIC DNA]</scope>
    <source>
        <strain evidence="3 4">SIID29052-01</strain>
    </source>
</reference>
<reference evidence="3 4" key="1">
    <citation type="submission" date="2020-04" db="EMBL/GenBank/DDBJ databases">
        <authorList>
            <consortium name="Desulfovibrio sp. FSS-1 genome sequencing consortium"/>
            <person name="Shimoshige H."/>
            <person name="Kobayashi H."/>
            <person name="Maekawa T."/>
        </authorList>
    </citation>
    <scope>NUCLEOTIDE SEQUENCE [LARGE SCALE GENOMIC DNA]</scope>
    <source>
        <strain evidence="3 4">SIID29052-01</strain>
    </source>
</reference>
<dbReference type="Gene3D" id="3.40.50.10140">
    <property type="entry name" value="Toll/interleukin-1 receptor homology (TIR) domain"/>
    <property type="match status" value="1"/>
</dbReference>
<dbReference type="InterPro" id="IPR035897">
    <property type="entry name" value="Toll_tir_struct_dom_sf"/>
</dbReference>
<keyword evidence="1" id="KW-1133">Transmembrane helix</keyword>
<keyword evidence="1" id="KW-0812">Transmembrane</keyword>
<dbReference type="InterPro" id="IPR000157">
    <property type="entry name" value="TIR_dom"/>
</dbReference>
<dbReference type="Pfam" id="PF13676">
    <property type="entry name" value="TIR_2"/>
    <property type="match status" value="1"/>
</dbReference>
<protein>
    <recommendedName>
        <fullName evidence="2">TIR domain-containing protein</fullName>
    </recommendedName>
</protein>
<feature type="domain" description="TIR" evidence="2">
    <location>
        <begin position="69"/>
        <end position="189"/>
    </location>
</feature>
<evidence type="ECO:0000259" key="2">
    <source>
        <dbReference type="Pfam" id="PF13676"/>
    </source>
</evidence>
<organism evidence="3 4">
    <name type="scientific">Fundidesulfovibrio magnetotacticus</name>
    <dbReference type="NCBI Taxonomy" id="2730080"/>
    <lineage>
        <taxon>Bacteria</taxon>
        <taxon>Pseudomonadati</taxon>
        <taxon>Thermodesulfobacteriota</taxon>
        <taxon>Desulfovibrionia</taxon>
        <taxon>Desulfovibrionales</taxon>
        <taxon>Desulfovibrionaceae</taxon>
        <taxon>Fundidesulfovibrio</taxon>
    </lineage>
</organism>
<dbReference type="SUPFAM" id="SSF52200">
    <property type="entry name" value="Toll/Interleukin receptor TIR domain"/>
    <property type="match status" value="1"/>
</dbReference>
<keyword evidence="1" id="KW-0472">Membrane</keyword>
<gene>
    <name evidence="3" type="ORF">NNJEOMEG_00504</name>
</gene>
<dbReference type="EMBL" id="BLTE01000001">
    <property type="protein sequence ID" value="GFK92678.1"/>
    <property type="molecule type" value="Genomic_DNA"/>
</dbReference>
<dbReference type="GO" id="GO:0007165">
    <property type="term" value="P:signal transduction"/>
    <property type="evidence" value="ECO:0007669"/>
    <property type="project" value="InterPro"/>
</dbReference>
<evidence type="ECO:0000256" key="1">
    <source>
        <dbReference type="SAM" id="Phobius"/>
    </source>
</evidence>
<name>A0A6V8LQR3_9BACT</name>
<evidence type="ECO:0000313" key="3">
    <source>
        <dbReference type="EMBL" id="GFK92678.1"/>
    </source>
</evidence>
<proteinExistence type="predicted"/>